<feature type="domain" description="Serine aminopeptidase S33" evidence="2">
    <location>
        <begin position="85"/>
        <end position="297"/>
    </location>
</feature>
<evidence type="ECO:0000313" key="3">
    <source>
        <dbReference type="EMBL" id="KAF7342310.1"/>
    </source>
</evidence>
<dbReference type="PRINTS" id="PR00111">
    <property type="entry name" value="ABHYDROLASE"/>
</dbReference>
<dbReference type="GO" id="GO:0016787">
    <property type="term" value="F:hydrolase activity"/>
    <property type="evidence" value="ECO:0007669"/>
    <property type="project" value="UniProtKB-KW"/>
</dbReference>
<protein>
    <submittedName>
        <fullName evidence="3">Hydrolase-4 domain-containing protein</fullName>
    </submittedName>
</protein>
<proteinExistence type="predicted"/>
<sequence>MASNVSRYVGYALLVPCLLAATYVLASLPIVSKQIPGPVEPGLGSLPMNSRARAVYSEDFVEGGAYVQLPLGRVRYWLIGPRSGKKVVLIHGITIPAIAFARIGPLLAAAGYRVLLYDLYGRGYSDAPQGVSYDPQLYVTQLALLLQHLHWTSVRVVGFSMGGAIAASFVAAFPALVEREVVLIASAGAAGPAVPLSKFRHWSFVERRVKRRLLASRAARPNSSETPLEEIVRLQAEHLRGYTRAIISSLHDGLITKLHWAFTSSSWRGRRVLLINGDRDIIVPPNSAQVLHSMLASAALPISDSMSDKGMDVLERPPPDILLVPVPGAGHDLTWTHSEEVAKAVLEFLDTGPTPVAVGRGPRRYQSRATYEAEKVEGGGGSAVGAEGEETTEP</sequence>
<dbReference type="PANTHER" id="PTHR43433:SF1">
    <property type="entry name" value="BLL5160 PROTEIN"/>
    <property type="match status" value="1"/>
</dbReference>
<name>A0A8H7CLQ3_9AGAR</name>
<evidence type="ECO:0000313" key="4">
    <source>
        <dbReference type="Proteomes" id="UP000620124"/>
    </source>
</evidence>
<dbReference type="InterPro" id="IPR022742">
    <property type="entry name" value="Hydrolase_4"/>
</dbReference>
<organism evidence="3 4">
    <name type="scientific">Mycena venus</name>
    <dbReference type="NCBI Taxonomy" id="2733690"/>
    <lineage>
        <taxon>Eukaryota</taxon>
        <taxon>Fungi</taxon>
        <taxon>Dikarya</taxon>
        <taxon>Basidiomycota</taxon>
        <taxon>Agaricomycotina</taxon>
        <taxon>Agaricomycetes</taxon>
        <taxon>Agaricomycetidae</taxon>
        <taxon>Agaricales</taxon>
        <taxon>Marasmiineae</taxon>
        <taxon>Mycenaceae</taxon>
        <taxon>Mycena</taxon>
    </lineage>
</organism>
<dbReference type="InterPro" id="IPR000073">
    <property type="entry name" value="AB_hydrolase_1"/>
</dbReference>
<evidence type="ECO:0000256" key="1">
    <source>
        <dbReference type="SAM" id="MobiDB-lite"/>
    </source>
</evidence>
<dbReference type="EMBL" id="JACAZI010000017">
    <property type="protein sequence ID" value="KAF7342310.1"/>
    <property type="molecule type" value="Genomic_DNA"/>
</dbReference>
<dbReference type="Gene3D" id="3.40.50.1820">
    <property type="entry name" value="alpha/beta hydrolase"/>
    <property type="match status" value="1"/>
</dbReference>
<gene>
    <name evidence="3" type="ORF">MVEN_01819400</name>
</gene>
<keyword evidence="3" id="KW-0378">Hydrolase</keyword>
<keyword evidence="4" id="KW-1185">Reference proteome</keyword>
<feature type="region of interest" description="Disordered" evidence="1">
    <location>
        <begin position="357"/>
        <end position="394"/>
    </location>
</feature>
<dbReference type="InterPro" id="IPR029058">
    <property type="entry name" value="AB_hydrolase_fold"/>
</dbReference>
<accession>A0A8H7CLQ3</accession>
<dbReference type="InterPro" id="IPR050471">
    <property type="entry name" value="AB_hydrolase"/>
</dbReference>
<comment type="caution">
    <text evidence="3">The sequence shown here is derived from an EMBL/GenBank/DDBJ whole genome shotgun (WGS) entry which is preliminary data.</text>
</comment>
<dbReference type="AlphaFoldDB" id="A0A8H7CLQ3"/>
<dbReference type="Pfam" id="PF12146">
    <property type="entry name" value="Hydrolase_4"/>
    <property type="match status" value="1"/>
</dbReference>
<reference evidence="3" key="1">
    <citation type="submission" date="2020-05" db="EMBL/GenBank/DDBJ databases">
        <title>Mycena genomes resolve the evolution of fungal bioluminescence.</title>
        <authorList>
            <person name="Tsai I.J."/>
        </authorList>
    </citation>
    <scope>NUCLEOTIDE SEQUENCE</scope>
    <source>
        <strain evidence="3">CCC161011</strain>
    </source>
</reference>
<dbReference type="OrthoDB" id="408373at2759"/>
<dbReference type="PANTHER" id="PTHR43433">
    <property type="entry name" value="HYDROLASE, ALPHA/BETA FOLD FAMILY PROTEIN"/>
    <property type="match status" value="1"/>
</dbReference>
<dbReference type="SUPFAM" id="SSF53474">
    <property type="entry name" value="alpha/beta-Hydrolases"/>
    <property type="match status" value="1"/>
</dbReference>
<evidence type="ECO:0000259" key="2">
    <source>
        <dbReference type="Pfam" id="PF12146"/>
    </source>
</evidence>
<dbReference type="Proteomes" id="UP000620124">
    <property type="component" value="Unassembled WGS sequence"/>
</dbReference>